<evidence type="ECO:0000313" key="2">
    <source>
        <dbReference type="Proteomes" id="UP001333110"/>
    </source>
</evidence>
<keyword evidence="2" id="KW-1185">Reference proteome</keyword>
<name>A0AAN7NV55_MYCAM</name>
<sequence length="282" mass="31574">MSRQCAIVAQKANLILGCIRRNMASRSREVILPLYPALMRPHLEYCIQLWSPQHRKDIDLLERVQRKATKMIRRMEHLSYVERLRELGLFSLEKRRVQENLIAAFRYIKVAQRSCGCPIIESVQGQVGQSFEQPHLVEDVPAHGMGVGLDVSCKGCLKPGIKFTLRLKSPEDESMKQLSPEKLETELSLASGTQGFHMDSLTEFKFSIWNLDLPSTLTLAGVRDQGCLVGKEGQGQAFGDSNTLTQLSSSRAVCLAAALASRDQSSPEIPSRLWFRMVSDSG</sequence>
<organism evidence="1 2">
    <name type="scientific">Mycteria americana</name>
    <name type="common">Wood stork</name>
    <dbReference type="NCBI Taxonomy" id="33587"/>
    <lineage>
        <taxon>Eukaryota</taxon>
        <taxon>Metazoa</taxon>
        <taxon>Chordata</taxon>
        <taxon>Craniata</taxon>
        <taxon>Vertebrata</taxon>
        <taxon>Euteleostomi</taxon>
        <taxon>Archelosauria</taxon>
        <taxon>Archosauria</taxon>
        <taxon>Dinosauria</taxon>
        <taxon>Saurischia</taxon>
        <taxon>Theropoda</taxon>
        <taxon>Coelurosauria</taxon>
        <taxon>Aves</taxon>
        <taxon>Neognathae</taxon>
        <taxon>Neoaves</taxon>
        <taxon>Aequornithes</taxon>
        <taxon>Ciconiiformes</taxon>
        <taxon>Ciconiidae</taxon>
        <taxon>Mycteria</taxon>
    </lineage>
</organism>
<dbReference type="EMBL" id="JAUNZN010000001">
    <property type="protein sequence ID" value="KAK4831024.1"/>
    <property type="molecule type" value="Genomic_DNA"/>
</dbReference>
<reference evidence="1 2" key="1">
    <citation type="journal article" date="2023" name="J. Hered.">
        <title>Chromosome-level genome of the wood stork (Mycteria americana) provides insight into avian chromosome evolution.</title>
        <authorList>
            <person name="Flamio R. Jr."/>
            <person name="Ramstad K.M."/>
        </authorList>
    </citation>
    <scope>NUCLEOTIDE SEQUENCE [LARGE SCALE GENOMIC DNA]</scope>
    <source>
        <strain evidence="1">JAX WOST 10</strain>
    </source>
</reference>
<dbReference type="Proteomes" id="UP001333110">
    <property type="component" value="Unassembled WGS sequence"/>
</dbReference>
<comment type="caution">
    <text evidence="1">The sequence shown here is derived from an EMBL/GenBank/DDBJ whole genome shotgun (WGS) entry which is preliminary data.</text>
</comment>
<dbReference type="PANTHER" id="PTHR33332">
    <property type="entry name" value="REVERSE TRANSCRIPTASE DOMAIN-CONTAINING PROTEIN"/>
    <property type="match status" value="1"/>
</dbReference>
<evidence type="ECO:0000313" key="1">
    <source>
        <dbReference type="EMBL" id="KAK4831024.1"/>
    </source>
</evidence>
<gene>
    <name evidence="1" type="ORF">QYF61_014912</name>
</gene>
<proteinExistence type="predicted"/>
<dbReference type="AlphaFoldDB" id="A0AAN7NV55"/>
<accession>A0AAN7NV55</accession>
<protein>
    <submittedName>
        <fullName evidence="1">Uncharacterized protein</fullName>
    </submittedName>
</protein>